<dbReference type="GO" id="GO:0005634">
    <property type="term" value="C:nucleus"/>
    <property type="evidence" value="ECO:0007669"/>
    <property type="project" value="UniProtKB-SubCell"/>
</dbReference>
<dbReference type="SMART" id="SM00355">
    <property type="entry name" value="ZnF_C2H2"/>
    <property type="match status" value="2"/>
</dbReference>
<proteinExistence type="predicted"/>
<dbReference type="OrthoDB" id="2331496at2759"/>
<dbReference type="InterPro" id="IPR036236">
    <property type="entry name" value="Znf_C2H2_sf"/>
</dbReference>
<keyword evidence="6" id="KW-0804">Transcription</keyword>
<dbReference type="GO" id="GO:0006357">
    <property type="term" value="P:regulation of transcription by RNA polymerase II"/>
    <property type="evidence" value="ECO:0007669"/>
    <property type="project" value="TreeGrafter"/>
</dbReference>
<reference evidence="10" key="1">
    <citation type="submission" date="2019-10" db="EMBL/GenBank/DDBJ databases">
        <title>Conservation and host-specific expression of non-tandemly repeated heterogenous ribosome RNA gene in arbuscular mycorrhizal fungi.</title>
        <authorList>
            <person name="Maeda T."/>
            <person name="Kobayashi Y."/>
            <person name="Nakagawa T."/>
            <person name="Ezawa T."/>
            <person name="Yamaguchi K."/>
            <person name="Bino T."/>
            <person name="Nishimoto Y."/>
            <person name="Shigenobu S."/>
            <person name="Kawaguchi M."/>
        </authorList>
    </citation>
    <scope>NUCLEOTIDE SEQUENCE</scope>
    <source>
        <strain evidence="10">HR1</strain>
    </source>
</reference>
<evidence type="ECO:0000256" key="6">
    <source>
        <dbReference type="ARBA" id="ARBA00023163"/>
    </source>
</evidence>
<evidence type="ECO:0000256" key="4">
    <source>
        <dbReference type="ARBA" id="ARBA00022833"/>
    </source>
</evidence>
<accession>A0A8H3QHD8</accession>
<name>A0A8H3QHD8_9GLOM</name>
<evidence type="ECO:0000313" key="11">
    <source>
        <dbReference type="Proteomes" id="UP000615446"/>
    </source>
</evidence>
<gene>
    <name evidence="10" type="ORF">RCL2_000429700</name>
</gene>
<protein>
    <submittedName>
        <fullName evidence="10">Transcription factor Sp9-like</fullName>
    </submittedName>
</protein>
<keyword evidence="3 8" id="KW-0863">Zinc-finger</keyword>
<evidence type="ECO:0000256" key="7">
    <source>
        <dbReference type="ARBA" id="ARBA00023242"/>
    </source>
</evidence>
<dbReference type="PROSITE" id="PS50157">
    <property type="entry name" value="ZINC_FINGER_C2H2_2"/>
    <property type="match status" value="1"/>
</dbReference>
<evidence type="ECO:0000256" key="1">
    <source>
        <dbReference type="ARBA" id="ARBA00004123"/>
    </source>
</evidence>
<feature type="domain" description="C2H2-type" evidence="9">
    <location>
        <begin position="58"/>
        <end position="87"/>
    </location>
</feature>
<evidence type="ECO:0000313" key="10">
    <source>
        <dbReference type="EMBL" id="GES76909.1"/>
    </source>
</evidence>
<dbReference type="GO" id="GO:0008270">
    <property type="term" value="F:zinc ion binding"/>
    <property type="evidence" value="ECO:0007669"/>
    <property type="project" value="UniProtKB-KW"/>
</dbReference>
<dbReference type="SUPFAM" id="SSF57667">
    <property type="entry name" value="beta-beta-alpha zinc fingers"/>
    <property type="match status" value="1"/>
</dbReference>
<dbReference type="Proteomes" id="UP000615446">
    <property type="component" value="Unassembled WGS sequence"/>
</dbReference>
<keyword evidence="5" id="KW-0805">Transcription regulation</keyword>
<evidence type="ECO:0000256" key="8">
    <source>
        <dbReference type="PROSITE-ProRule" id="PRU00042"/>
    </source>
</evidence>
<evidence type="ECO:0000256" key="3">
    <source>
        <dbReference type="ARBA" id="ARBA00022771"/>
    </source>
</evidence>
<keyword evidence="7" id="KW-0539">Nucleus</keyword>
<dbReference type="Gene3D" id="3.30.160.60">
    <property type="entry name" value="Classic Zinc Finger"/>
    <property type="match status" value="2"/>
</dbReference>
<dbReference type="AlphaFoldDB" id="A0A8H3QHD8"/>
<evidence type="ECO:0000256" key="2">
    <source>
        <dbReference type="ARBA" id="ARBA00022723"/>
    </source>
</evidence>
<comment type="caution">
    <text evidence="10">The sequence shown here is derived from an EMBL/GenBank/DDBJ whole genome shotgun (WGS) entry which is preliminary data.</text>
</comment>
<evidence type="ECO:0000259" key="9">
    <source>
        <dbReference type="PROSITE" id="PS50157"/>
    </source>
</evidence>
<dbReference type="InterPro" id="IPR051061">
    <property type="entry name" value="Zinc_finger_trans_reg"/>
</dbReference>
<dbReference type="InterPro" id="IPR013087">
    <property type="entry name" value="Znf_C2H2_type"/>
</dbReference>
<dbReference type="PANTHER" id="PTHR46179:SF13">
    <property type="entry name" value="C2H2-TYPE DOMAIN-CONTAINING PROTEIN"/>
    <property type="match status" value="1"/>
</dbReference>
<dbReference type="PANTHER" id="PTHR46179">
    <property type="entry name" value="ZINC FINGER PROTEIN"/>
    <property type="match status" value="1"/>
</dbReference>
<comment type="subcellular location">
    <subcellularLocation>
        <location evidence="1">Nucleus</location>
    </subcellularLocation>
</comment>
<organism evidence="10 11">
    <name type="scientific">Rhizophagus clarus</name>
    <dbReference type="NCBI Taxonomy" id="94130"/>
    <lineage>
        <taxon>Eukaryota</taxon>
        <taxon>Fungi</taxon>
        <taxon>Fungi incertae sedis</taxon>
        <taxon>Mucoromycota</taxon>
        <taxon>Glomeromycotina</taxon>
        <taxon>Glomeromycetes</taxon>
        <taxon>Glomerales</taxon>
        <taxon>Glomeraceae</taxon>
        <taxon>Rhizophagus</taxon>
    </lineage>
</organism>
<keyword evidence="2" id="KW-0479">Metal-binding</keyword>
<evidence type="ECO:0000256" key="5">
    <source>
        <dbReference type="ARBA" id="ARBA00023015"/>
    </source>
</evidence>
<keyword evidence="4" id="KW-0862">Zinc</keyword>
<sequence>MMEIIVPALNLKKWGLNSEGYGTHSDPQHFETEEKLRNHIIQHDTNSCKRSISGDTIYICPWKGCNKHQSSIIKLEQHLRQHTQQKPFKCPICNRLRFGSPDALSQHLIMNHNDSFVDSDTDDENEKLNLGKVEDKNDARVKEEEESMKIKTKRKRPWVRNYLIITESPVSEYDSENENYDDLPDAPRGPKLTEIESDRLMLKAVGEFYKDTEAGKYFSKAFEIMEDGFFEHRYVIIWSHLQQKFLKYHYQSFKILINLLHLSII</sequence>
<dbReference type="EMBL" id="BLAL01000027">
    <property type="protein sequence ID" value="GES76909.1"/>
    <property type="molecule type" value="Genomic_DNA"/>
</dbReference>